<name>G1X8W5_ARTOA</name>
<proteinExistence type="predicted"/>
<keyword evidence="2" id="KW-1185">Reference proteome</keyword>
<dbReference type="EMBL" id="ADOT01000123">
    <property type="protein sequence ID" value="EGX50308.1"/>
    <property type="molecule type" value="Genomic_DNA"/>
</dbReference>
<dbReference type="AlphaFoldDB" id="G1X8W5"/>
<dbReference type="RefSeq" id="XP_011120927.1">
    <property type="nucleotide sequence ID" value="XM_011122625.1"/>
</dbReference>
<sequence>MRDSLIVDAILRSDTRPHYTTDGSGDVTRRSPSTISDDTNWFLIRSCPSLGLSLIIYLKDKARFLMFFQKSTSLNIQEILFQHGPYLVDPIGLILITLSNGQHQSVDRVCNTRLGEHRPYDYGLISMMEIMLDPTRSGKFAFEPNRPAYRLLDEPTPQKRAPHYLEWALELGFSDVADFLTSYGARVPTNIVEKAARMQAYRVVESYLRTRLMNPNPSRDDYKFVPEESLSLL</sequence>
<protein>
    <submittedName>
        <fullName evidence="1">Uncharacterized protein</fullName>
    </submittedName>
</protein>
<gene>
    <name evidence="1" type="ORF">AOL_s00076g72</name>
</gene>
<dbReference type="Proteomes" id="UP000008784">
    <property type="component" value="Unassembled WGS sequence"/>
</dbReference>
<comment type="caution">
    <text evidence="1">The sequence shown here is derived from an EMBL/GenBank/DDBJ whole genome shotgun (WGS) entry which is preliminary data.</text>
</comment>
<accession>G1X8W5</accession>
<dbReference type="HOGENOM" id="CLU_1189659_0_0_1"/>
<dbReference type="GeneID" id="22892521"/>
<reference evidence="1 2" key="1">
    <citation type="journal article" date="2011" name="PLoS Pathog.">
        <title>Genomic and proteomic analyses of the fungus Arthrobotrys oligospora provide insights into nematode-trap formation.</title>
        <authorList>
            <person name="Yang J."/>
            <person name="Wang L."/>
            <person name="Ji X."/>
            <person name="Feng Y."/>
            <person name="Li X."/>
            <person name="Zou C."/>
            <person name="Xu J."/>
            <person name="Ren Y."/>
            <person name="Mi Q."/>
            <person name="Wu J."/>
            <person name="Liu S."/>
            <person name="Liu Y."/>
            <person name="Huang X."/>
            <person name="Wang H."/>
            <person name="Niu X."/>
            <person name="Li J."/>
            <person name="Liang L."/>
            <person name="Luo Y."/>
            <person name="Ji K."/>
            <person name="Zhou W."/>
            <person name="Yu Z."/>
            <person name="Li G."/>
            <person name="Liu Y."/>
            <person name="Li L."/>
            <person name="Qiao M."/>
            <person name="Feng L."/>
            <person name="Zhang K.-Q."/>
        </authorList>
    </citation>
    <scope>NUCLEOTIDE SEQUENCE [LARGE SCALE GENOMIC DNA]</scope>
    <source>
        <strain evidence="2">ATCC 24927 / CBS 115.81 / DSM 1491</strain>
    </source>
</reference>
<organism evidence="1 2">
    <name type="scientific">Arthrobotrys oligospora (strain ATCC 24927 / CBS 115.81 / DSM 1491)</name>
    <name type="common">Nematode-trapping fungus</name>
    <name type="synonym">Didymozoophaga oligospora</name>
    <dbReference type="NCBI Taxonomy" id="756982"/>
    <lineage>
        <taxon>Eukaryota</taxon>
        <taxon>Fungi</taxon>
        <taxon>Dikarya</taxon>
        <taxon>Ascomycota</taxon>
        <taxon>Pezizomycotina</taxon>
        <taxon>Orbiliomycetes</taxon>
        <taxon>Orbiliales</taxon>
        <taxon>Orbiliaceae</taxon>
        <taxon>Orbilia</taxon>
        <taxon>Orbilia oligospora</taxon>
    </lineage>
</organism>
<evidence type="ECO:0000313" key="2">
    <source>
        <dbReference type="Proteomes" id="UP000008784"/>
    </source>
</evidence>
<evidence type="ECO:0000313" key="1">
    <source>
        <dbReference type="EMBL" id="EGX50308.1"/>
    </source>
</evidence>
<dbReference type="InParanoid" id="G1X8W5"/>